<dbReference type="PANTHER" id="PTHR47786:SF2">
    <property type="entry name" value="GLYCOSYL HYDROLASE FAMILY 13 CATALYTIC DOMAIN-CONTAINING PROTEIN"/>
    <property type="match status" value="1"/>
</dbReference>
<feature type="chain" id="PRO_5045885230" evidence="1">
    <location>
        <begin position="19"/>
        <end position="454"/>
    </location>
</feature>
<dbReference type="RefSeq" id="WP_343890154.1">
    <property type="nucleotide sequence ID" value="NZ_BAAAEH010000029.1"/>
</dbReference>
<dbReference type="Proteomes" id="UP001419910">
    <property type="component" value="Unassembled WGS sequence"/>
</dbReference>
<keyword evidence="4" id="KW-1185">Reference proteome</keyword>
<feature type="domain" description="Glycosyl hydrolase family 13 catalytic" evidence="2">
    <location>
        <begin position="46"/>
        <end position="363"/>
    </location>
</feature>
<gene>
    <name evidence="3" type="ORF">ABC974_20825</name>
</gene>
<dbReference type="SUPFAM" id="SSF51445">
    <property type="entry name" value="(Trans)glycosidases"/>
    <property type="match status" value="1"/>
</dbReference>
<dbReference type="CDD" id="cd11313">
    <property type="entry name" value="AmyAc_arch_bac_AmyA"/>
    <property type="match status" value="1"/>
</dbReference>
<dbReference type="Pfam" id="PF00128">
    <property type="entry name" value="Alpha-amylase"/>
    <property type="match status" value="1"/>
</dbReference>
<evidence type="ECO:0000256" key="1">
    <source>
        <dbReference type="SAM" id="SignalP"/>
    </source>
</evidence>
<dbReference type="EMBL" id="JBDIME010000023">
    <property type="protein sequence ID" value="MEN2792086.1"/>
    <property type="molecule type" value="Genomic_DNA"/>
</dbReference>
<feature type="signal peptide" evidence="1">
    <location>
        <begin position="1"/>
        <end position="18"/>
    </location>
</feature>
<evidence type="ECO:0000259" key="2">
    <source>
        <dbReference type="SMART" id="SM00642"/>
    </source>
</evidence>
<dbReference type="GO" id="GO:0016787">
    <property type="term" value="F:hydrolase activity"/>
    <property type="evidence" value="ECO:0007669"/>
    <property type="project" value="UniProtKB-KW"/>
</dbReference>
<comment type="caution">
    <text evidence="3">The sequence shown here is derived from an EMBL/GenBank/DDBJ whole genome shotgun (WGS) entry which is preliminary data.</text>
</comment>
<evidence type="ECO:0000313" key="3">
    <source>
        <dbReference type="EMBL" id="MEN2792086.1"/>
    </source>
</evidence>
<keyword evidence="1" id="KW-0732">Signal</keyword>
<evidence type="ECO:0000313" key="4">
    <source>
        <dbReference type="Proteomes" id="UP001419910"/>
    </source>
</evidence>
<organism evidence="3 4">
    <name type="scientific">Sphingomonas oligophenolica</name>
    <dbReference type="NCBI Taxonomy" id="301154"/>
    <lineage>
        <taxon>Bacteria</taxon>
        <taxon>Pseudomonadati</taxon>
        <taxon>Pseudomonadota</taxon>
        <taxon>Alphaproteobacteria</taxon>
        <taxon>Sphingomonadales</taxon>
        <taxon>Sphingomonadaceae</taxon>
        <taxon>Sphingomonas</taxon>
    </lineage>
</organism>
<dbReference type="Gene3D" id="3.20.20.80">
    <property type="entry name" value="Glycosidases"/>
    <property type="match status" value="1"/>
</dbReference>
<dbReference type="InterPro" id="IPR013780">
    <property type="entry name" value="Glyco_hydro_b"/>
</dbReference>
<dbReference type="Gene3D" id="2.60.40.1180">
    <property type="entry name" value="Golgi alpha-mannosidase II"/>
    <property type="match status" value="1"/>
</dbReference>
<protein>
    <submittedName>
        <fullName evidence="3">Alpha-amylase family glycosyl hydrolase</fullName>
    </submittedName>
</protein>
<dbReference type="PANTHER" id="PTHR47786">
    <property type="entry name" value="ALPHA-1,4-GLUCAN:MALTOSE-1-PHOSPHATE MALTOSYLTRANSFERASE"/>
    <property type="match status" value="1"/>
</dbReference>
<dbReference type="InterPro" id="IPR017853">
    <property type="entry name" value="GH"/>
</dbReference>
<reference evidence="3 4" key="1">
    <citation type="submission" date="2024-05" db="EMBL/GenBank/DDBJ databases">
        <authorList>
            <person name="Liu Q."/>
            <person name="Xin Y.-H."/>
        </authorList>
    </citation>
    <scope>NUCLEOTIDE SEQUENCE [LARGE SCALE GENOMIC DNA]</scope>
    <source>
        <strain evidence="3 4">CGMCC 1.10181</strain>
    </source>
</reference>
<proteinExistence type="predicted"/>
<dbReference type="SUPFAM" id="SSF51011">
    <property type="entry name" value="Glycosyl hydrolase domain"/>
    <property type="match status" value="1"/>
</dbReference>
<dbReference type="SMART" id="SM00642">
    <property type="entry name" value="Aamy"/>
    <property type="match status" value="1"/>
</dbReference>
<keyword evidence="3" id="KW-0378">Hydrolase</keyword>
<name>A0ABU9Y8H1_9SPHN</name>
<sequence>MRWIMALLIAAFAMPTAAQPTPSRYTPQPYVKIQHPAWSRQAVLYQLNTRQFTPEGTFRAAEKQLPRLKALGIDIVWLMPVNPIGVKNRKGTLGSPYSVRDYYGVNPEFGTVADLKAFIATAHRLGLHVILDWVANHTAWDNKLVAEHPEWYEHDWKGRFRPTPWFDWSDIIDLDYDKPALRQYMTAAMKYWVRDIGFDGFRCDVAGMVPVDFWNNARTELSAIKPVFMLAEWNWPDYHARAFDATYAWDWWDAMHAIGTGKSDASGLFAYYSWNDGAWPRGAMRMLFTTNHDKNSWDGSDEELFGKSFAAATALSFVSDGLPLIYNGQEAGNPKRLAFFERDPIVWRDHPNAALFKRLIAFRKAHPALDNAPWGAPMVRVVNDHPDKVFSFVRRKGADQVFAVFNFSGETQKITFTDGPIDGPFHDERDGTTTTLREGATMTLAPWGYRLLSR</sequence>
<accession>A0ABU9Y8H1</accession>
<dbReference type="InterPro" id="IPR006047">
    <property type="entry name" value="GH13_cat_dom"/>
</dbReference>